<dbReference type="eggNOG" id="ENOG502Z9YP">
    <property type="taxonomic scope" value="Bacteria"/>
</dbReference>
<proteinExistence type="predicted"/>
<evidence type="ECO:0000256" key="1">
    <source>
        <dbReference type="SAM" id="SignalP"/>
    </source>
</evidence>
<dbReference type="RefSeq" id="WP_015326498.1">
    <property type="nucleotide sequence ID" value="NC_019978.1"/>
</dbReference>
<gene>
    <name evidence="2" type="ordered locus">Halha_0802</name>
</gene>
<evidence type="ECO:0000313" key="3">
    <source>
        <dbReference type="Proteomes" id="UP000010880"/>
    </source>
</evidence>
<dbReference type="AlphaFoldDB" id="L0K9J4"/>
<feature type="signal peptide" evidence="1">
    <location>
        <begin position="1"/>
        <end position="27"/>
    </location>
</feature>
<dbReference type="EMBL" id="CP003359">
    <property type="protein sequence ID" value="AGB40773.1"/>
    <property type="molecule type" value="Genomic_DNA"/>
</dbReference>
<protein>
    <submittedName>
        <fullName evidence="2">Uncharacterized protein</fullName>
    </submittedName>
</protein>
<dbReference type="KEGG" id="hhl:Halha_0802"/>
<dbReference type="Proteomes" id="UP000010880">
    <property type="component" value="Chromosome"/>
</dbReference>
<evidence type="ECO:0000313" key="2">
    <source>
        <dbReference type="EMBL" id="AGB40773.1"/>
    </source>
</evidence>
<dbReference type="STRING" id="748449.Halha_0802"/>
<dbReference type="HOGENOM" id="CLU_703512_0_0_9"/>
<keyword evidence="3" id="KW-1185">Reference proteome</keyword>
<name>L0K9J4_HALHC</name>
<reference evidence="3" key="1">
    <citation type="submission" date="2012-02" db="EMBL/GenBank/DDBJ databases">
        <title>The complete genome of Halobacteroides halobius DSM 5150.</title>
        <authorList>
            <person name="Lucas S."/>
            <person name="Copeland A."/>
            <person name="Lapidus A."/>
            <person name="Glavina del Rio T."/>
            <person name="Dalin E."/>
            <person name="Tice H."/>
            <person name="Bruce D."/>
            <person name="Goodwin L."/>
            <person name="Pitluck S."/>
            <person name="Peters L."/>
            <person name="Mikhailova N."/>
            <person name="Gu W."/>
            <person name="Kyrpides N."/>
            <person name="Mavromatis K."/>
            <person name="Ivanova N."/>
            <person name="Brettin T."/>
            <person name="Detter J.C."/>
            <person name="Han C."/>
            <person name="Larimer F."/>
            <person name="Land M."/>
            <person name="Hauser L."/>
            <person name="Markowitz V."/>
            <person name="Cheng J.-F."/>
            <person name="Hugenholtz P."/>
            <person name="Woyke T."/>
            <person name="Wu D."/>
            <person name="Tindall B."/>
            <person name="Pomrenke H."/>
            <person name="Brambilla E."/>
            <person name="Klenk H.-P."/>
            <person name="Eisen J.A."/>
        </authorList>
    </citation>
    <scope>NUCLEOTIDE SEQUENCE [LARGE SCALE GENOMIC DNA]</scope>
    <source>
        <strain evidence="3">ATCC 35273 / DSM 5150 / MD-1</strain>
    </source>
</reference>
<accession>L0K9J4</accession>
<dbReference type="OrthoDB" id="2111131at2"/>
<feature type="chain" id="PRO_5003944425" evidence="1">
    <location>
        <begin position="28"/>
        <end position="364"/>
    </location>
</feature>
<organism evidence="2 3">
    <name type="scientific">Halobacteroides halobius (strain ATCC 35273 / DSM 5150 / MD-1)</name>
    <dbReference type="NCBI Taxonomy" id="748449"/>
    <lineage>
        <taxon>Bacteria</taxon>
        <taxon>Bacillati</taxon>
        <taxon>Bacillota</taxon>
        <taxon>Clostridia</taxon>
        <taxon>Halanaerobiales</taxon>
        <taxon>Halobacteroidaceae</taxon>
        <taxon>Halobacteroides</taxon>
    </lineage>
</organism>
<keyword evidence="1" id="KW-0732">Signal</keyword>
<sequence>MNIRVKKGTIAFVFVALFMLGTSSVFAASLPLKTDVSKQQRRVEAYKQIRNANPQGRLAFGDIERLYDGILKDMVEARDEEFGTSLNQYIKAAFNGAKNGQDPQVAAQIIDKTLKKAFYLTVKHELIEAIEEIEKTEEAHHKLDEAIVYYEVLASTVKEEDKQLNQHIISGLKIARQAIKNKNLSKLKIAAQIVDKNIINAFYDVILHEIKEVEEYASTNPAEAKIEKLEGLLYYQAIKGKVKTGNKIGNAVIEGMLKGPIDAVDYDVIAEELNRGFVAKVLHELEEVEEDWGEQEAIVKAWEGLLYYNIFQNDVKDKLGVKKAEELLVNLRQLTKATKSEDKGIAKELIEQIEDDIQSYFVQL</sequence>